<dbReference type="InterPro" id="IPR047863">
    <property type="entry name" value="Ribosomal_uS8_CS"/>
</dbReference>
<dbReference type="GO" id="GO:0003735">
    <property type="term" value="F:structural constituent of ribosome"/>
    <property type="evidence" value="ECO:0007669"/>
    <property type="project" value="InterPro"/>
</dbReference>
<dbReference type="HAMAP" id="MF_01302_B">
    <property type="entry name" value="Ribosomal_uS8_B"/>
    <property type="match status" value="1"/>
</dbReference>
<keyword evidence="2 8" id="KW-0699">rRNA-binding</keyword>
<dbReference type="FunFam" id="3.30.1370.30:FF:000002">
    <property type="entry name" value="30S ribosomal protein S8"/>
    <property type="match status" value="1"/>
</dbReference>
<evidence type="ECO:0000256" key="6">
    <source>
        <dbReference type="ARBA" id="ARBA00035258"/>
    </source>
</evidence>
<evidence type="ECO:0000313" key="10">
    <source>
        <dbReference type="EMBL" id="GAO99951.1"/>
    </source>
</evidence>
<dbReference type="OrthoDB" id="9802617at2"/>
<dbReference type="NCBIfam" id="NF001109">
    <property type="entry name" value="PRK00136.1"/>
    <property type="match status" value="1"/>
</dbReference>
<comment type="function">
    <text evidence="8">One of the primary rRNA binding proteins, it binds directly to 16S rRNA central domain where it helps coordinate assembly of the platform of the 30S subunit.</text>
</comment>
<dbReference type="EMBL" id="DF968003">
    <property type="protein sequence ID" value="GAO99951.1"/>
    <property type="molecule type" value="Genomic_DNA"/>
</dbReference>
<evidence type="ECO:0000256" key="1">
    <source>
        <dbReference type="ARBA" id="ARBA00006471"/>
    </source>
</evidence>
<dbReference type="FunFam" id="3.30.1490.10:FF:000001">
    <property type="entry name" value="30S ribosomal protein S8"/>
    <property type="match status" value="1"/>
</dbReference>
<dbReference type="GO" id="GO:0005737">
    <property type="term" value="C:cytoplasm"/>
    <property type="evidence" value="ECO:0007669"/>
    <property type="project" value="UniProtKB-ARBA"/>
</dbReference>
<protein>
    <recommendedName>
        <fullName evidence="6 8">Small ribosomal subunit protein uS8</fullName>
    </recommendedName>
</protein>
<dbReference type="PROSITE" id="PS00053">
    <property type="entry name" value="RIBOSOMAL_S8"/>
    <property type="match status" value="1"/>
</dbReference>
<dbReference type="STRING" id="157463.GCA_001047075_00864"/>
<dbReference type="Proteomes" id="UP000253891">
    <property type="component" value="Unassembled WGS sequence"/>
</dbReference>
<sequence length="132" mass="14695">MSMTDPIADFLTRIRNANMARHASVEIPASKMKKSIAEILKQEGFIRDVEYVEDNKQGVIRVFLKYGEDQERVITGIKRVSKPGLRKYSKAEEMPKVLNGLGIAIVSTSNGVVTDKVARAKQVGGEVLAYVW</sequence>
<gene>
    <name evidence="8 10" type="primary">rpsH</name>
    <name evidence="10" type="ORF">FFIC_260650</name>
</gene>
<evidence type="ECO:0000256" key="9">
    <source>
        <dbReference type="RuleBase" id="RU003660"/>
    </source>
</evidence>
<keyword evidence="3 8" id="KW-0694">RNA-binding</keyword>
<evidence type="ECO:0000256" key="4">
    <source>
        <dbReference type="ARBA" id="ARBA00022980"/>
    </source>
</evidence>
<dbReference type="InterPro" id="IPR035987">
    <property type="entry name" value="Ribosomal_uS8_sf"/>
</dbReference>
<organism evidence="10 11">
    <name type="scientific">Fructobacillus ficulneus</name>
    <dbReference type="NCBI Taxonomy" id="157463"/>
    <lineage>
        <taxon>Bacteria</taxon>
        <taxon>Bacillati</taxon>
        <taxon>Bacillota</taxon>
        <taxon>Bacilli</taxon>
        <taxon>Lactobacillales</taxon>
        <taxon>Lactobacillaceae</taxon>
        <taxon>Fructobacillus</taxon>
    </lineage>
</organism>
<keyword evidence="11" id="KW-1185">Reference proteome</keyword>
<dbReference type="SUPFAM" id="SSF56047">
    <property type="entry name" value="Ribosomal protein S8"/>
    <property type="match status" value="1"/>
</dbReference>
<dbReference type="RefSeq" id="WP_061993311.1">
    <property type="nucleotide sequence ID" value="NZ_DF968003.1"/>
</dbReference>
<proteinExistence type="inferred from homology"/>
<evidence type="ECO:0000313" key="11">
    <source>
        <dbReference type="Proteomes" id="UP000253891"/>
    </source>
</evidence>
<comment type="subunit">
    <text evidence="7 8">Part of the 30S ribosomal subunit. Contacts proteins S5 and S12.</text>
</comment>
<dbReference type="PANTHER" id="PTHR11758">
    <property type="entry name" value="40S RIBOSOMAL PROTEIN S15A"/>
    <property type="match status" value="1"/>
</dbReference>
<evidence type="ECO:0000256" key="3">
    <source>
        <dbReference type="ARBA" id="ARBA00022884"/>
    </source>
</evidence>
<dbReference type="Gene3D" id="3.30.1370.30">
    <property type="match status" value="1"/>
</dbReference>
<dbReference type="GO" id="GO:0019843">
    <property type="term" value="F:rRNA binding"/>
    <property type="evidence" value="ECO:0007669"/>
    <property type="project" value="UniProtKB-UniRule"/>
</dbReference>
<dbReference type="InterPro" id="IPR000630">
    <property type="entry name" value="Ribosomal_uS8"/>
</dbReference>
<dbReference type="Pfam" id="PF00410">
    <property type="entry name" value="Ribosomal_S8"/>
    <property type="match status" value="1"/>
</dbReference>
<evidence type="ECO:0000256" key="5">
    <source>
        <dbReference type="ARBA" id="ARBA00023274"/>
    </source>
</evidence>
<dbReference type="GO" id="GO:0006412">
    <property type="term" value="P:translation"/>
    <property type="evidence" value="ECO:0007669"/>
    <property type="project" value="UniProtKB-UniRule"/>
</dbReference>
<comment type="similarity">
    <text evidence="1 8 9">Belongs to the universal ribosomal protein uS8 family.</text>
</comment>
<keyword evidence="5 8" id="KW-0687">Ribonucleoprotein</keyword>
<evidence type="ECO:0000256" key="8">
    <source>
        <dbReference type="HAMAP-Rule" id="MF_01302"/>
    </source>
</evidence>
<dbReference type="GO" id="GO:1990904">
    <property type="term" value="C:ribonucleoprotein complex"/>
    <property type="evidence" value="ECO:0007669"/>
    <property type="project" value="UniProtKB-KW"/>
</dbReference>
<dbReference type="Gene3D" id="3.30.1490.10">
    <property type="match status" value="1"/>
</dbReference>
<evidence type="ECO:0000256" key="2">
    <source>
        <dbReference type="ARBA" id="ARBA00022730"/>
    </source>
</evidence>
<dbReference type="GO" id="GO:0005840">
    <property type="term" value="C:ribosome"/>
    <property type="evidence" value="ECO:0007669"/>
    <property type="project" value="UniProtKB-KW"/>
</dbReference>
<accession>A0A0K8MHE3</accession>
<dbReference type="AlphaFoldDB" id="A0A0K8MHE3"/>
<name>A0A0K8MHE3_9LACO</name>
<reference evidence="10 11" key="1">
    <citation type="journal article" date="2015" name="BMC Genomics">
        <title>Comparative genomics of Fructobacillus spp. and Leuconostoc spp. reveals niche-specific evolution of Fructobacillus spp.</title>
        <authorList>
            <person name="Endo A."/>
            <person name="Tanizawa Y."/>
            <person name="Tanaka N."/>
            <person name="Maeno S."/>
            <person name="Kumar H."/>
            <person name="Shiwa Y."/>
            <person name="Okada S."/>
            <person name="Yoshikawa H."/>
            <person name="Dicks L."/>
            <person name="Nakagawa J."/>
            <person name="Arita M."/>
        </authorList>
    </citation>
    <scope>NUCLEOTIDE SEQUENCE [LARGE SCALE GENOMIC DNA]</scope>
    <source>
        <strain evidence="10 11">JCM 12225</strain>
    </source>
</reference>
<evidence type="ECO:0000256" key="7">
    <source>
        <dbReference type="ARBA" id="ARBA00046740"/>
    </source>
</evidence>
<keyword evidence="4 8" id="KW-0689">Ribosomal protein</keyword>